<feature type="region of interest" description="Disordered" evidence="10">
    <location>
        <begin position="300"/>
        <end position="371"/>
    </location>
</feature>
<dbReference type="CDD" id="cd03124">
    <property type="entry name" value="alpha_CA_prokaryotic_like"/>
    <property type="match status" value="1"/>
</dbReference>
<comment type="similarity">
    <text evidence="3 9">Belongs to the alpha-carbonic anhydrase family.</text>
</comment>
<dbReference type="InterPro" id="IPR041891">
    <property type="entry name" value="Alpha_CA_prokaryot-like"/>
</dbReference>
<dbReference type="SMART" id="SM01057">
    <property type="entry name" value="Carb_anhydrase"/>
    <property type="match status" value="1"/>
</dbReference>
<accession>A0ABR1JM85</accession>
<organism evidence="12 13">
    <name type="scientific">Marasmiellus scandens</name>
    <dbReference type="NCBI Taxonomy" id="2682957"/>
    <lineage>
        <taxon>Eukaryota</taxon>
        <taxon>Fungi</taxon>
        <taxon>Dikarya</taxon>
        <taxon>Basidiomycota</taxon>
        <taxon>Agaricomycotina</taxon>
        <taxon>Agaricomycetes</taxon>
        <taxon>Agaricomycetidae</taxon>
        <taxon>Agaricales</taxon>
        <taxon>Marasmiineae</taxon>
        <taxon>Omphalotaceae</taxon>
        <taxon>Marasmiellus</taxon>
    </lineage>
</organism>
<evidence type="ECO:0000256" key="10">
    <source>
        <dbReference type="SAM" id="MobiDB-lite"/>
    </source>
</evidence>
<comment type="cofactor">
    <cofactor evidence="1 9">
        <name>Zn(2+)</name>
        <dbReference type="ChEBI" id="CHEBI:29105"/>
    </cofactor>
</comment>
<evidence type="ECO:0000256" key="3">
    <source>
        <dbReference type="ARBA" id="ARBA00010718"/>
    </source>
</evidence>
<evidence type="ECO:0000256" key="1">
    <source>
        <dbReference type="ARBA" id="ARBA00001947"/>
    </source>
</evidence>
<feature type="signal peptide" evidence="9">
    <location>
        <begin position="1"/>
        <end position="19"/>
    </location>
</feature>
<dbReference type="InterPro" id="IPR036398">
    <property type="entry name" value="CA_dom_sf"/>
</dbReference>
<proteinExistence type="inferred from homology"/>
<keyword evidence="5 9" id="KW-0479">Metal-binding</keyword>
<evidence type="ECO:0000259" key="11">
    <source>
        <dbReference type="PROSITE" id="PS51144"/>
    </source>
</evidence>
<feature type="compositionally biased region" description="Low complexity" evidence="10">
    <location>
        <begin position="300"/>
        <end position="360"/>
    </location>
</feature>
<dbReference type="EC" id="4.2.1.1" evidence="4 9"/>
<dbReference type="PANTHER" id="PTHR18952:SF265">
    <property type="entry name" value="CARBONIC ANHYDRASE"/>
    <property type="match status" value="1"/>
</dbReference>
<dbReference type="Gene3D" id="3.10.200.10">
    <property type="entry name" value="Alpha carbonic anhydrase"/>
    <property type="match status" value="1"/>
</dbReference>
<evidence type="ECO:0000256" key="2">
    <source>
        <dbReference type="ARBA" id="ARBA00002904"/>
    </source>
</evidence>
<dbReference type="SUPFAM" id="SSF51069">
    <property type="entry name" value="Carbonic anhydrase"/>
    <property type="match status" value="1"/>
</dbReference>
<evidence type="ECO:0000256" key="9">
    <source>
        <dbReference type="RuleBase" id="RU367011"/>
    </source>
</evidence>
<dbReference type="PROSITE" id="PS00162">
    <property type="entry name" value="ALPHA_CA_1"/>
    <property type="match status" value="1"/>
</dbReference>
<feature type="chain" id="PRO_5044997050" description="Carbonic anhydrase" evidence="9">
    <location>
        <begin position="20"/>
        <end position="407"/>
    </location>
</feature>
<gene>
    <name evidence="12" type="ORF">VKT23_008349</name>
</gene>
<evidence type="ECO:0000256" key="5">
    <source>
        <dbReference type="ARBA" id="ARBA00022723"/>
    </source>
</evidence>
<feature type="domain" description="Alpha-carbonic anhydrase" evidence="11">
    <location>
        <begin position="39"/>
        <end position="303"/>
    </location>
</feature>
<dbReference type="EMBL" id="JBANRG010000012">
    <property type="protein sequence ID" value="KAK7461918.1"/>
    <property type="molecule type" value="Genomic_DNA"/>
</dbReference>
<keyword evidence="13" id="KW-1185">Reference proteome</keyword>
<evidence type="ECO:0000256" key="8">
    <source>
        <dbReference type="ARBA" id="ARBA00048348"/>
    </source>
</evidence>
<dbReference type="PROSITE" id="PS51144">
    <property type="entry name" value="ALPHA_CA_2"/>
    <property type="match status" value="1"/>
</dbReference>
<dbReference type="PANTHER" id="PTHR18952">
    <property type="entry name" value="CARBONIC ANHYDRASE"/>
    <property type="match status" value="1"/>
</dbReference>
<evidence type="ECO:0000256" key="6">
    <source>
        <dbReference type="ARBA" id="ARBA00022833"/>
    </source>
</evidence>
<protein>
    <recommendedName>
        <fullName evidence="4 9">Carbonic anhydrase</fullName>
        <ecNumber evidence="4 9">4.2.1.1</ecNumber>
    </recommendedName>
</protein>
<dbReference type="InterPro" id="IPR018338">
    <property type="entry name" value="Carbonic_anhydrase_a-class_CS"/>
</dbReference>
<dbReference type="Pfam" id="PF00194">
    <property type="entry name" value="Carb_anhydrase"/>
    <property type="match status" value="1"/>
</dbReference>
<comment type="function">
    <text evidence="2 9">Reversible hydration of carbon dioxide.</text>
</comment>
<evidence type="ECO:0000256" key="7">
    <source>
        <dbReference type="ARBA" id="ARBA00023239"/>
    </source>
</evidence>
<dbReference type="InterPro" id="IPR001148">
    <property type="entry name" value="CA_dom"/>
</dbReference>
<keyword evidence="9" id="KW-0732">Signal</keyword>
<dbReference type="InterPro" id="IPR023561">
    <property type="entry name" value="Carbonic_anhydrase_a-class"/>
</dbReference>
<evidence type="ECO:0000256" key="4">
    <source>
        <dbReference type="ARBA" id="ARBA00012925"/>
    </source>
</evidence>
<name>A0ABR1JM85_9AGAR</name>
<comment type="caution">
    <text evidence="12">The sequence shown here is derived from an EMBL/GenBank/DDBJ whole genome shotgun (WGS) entry which is preliminary data.</text>
</comment>
<reference evidence="12 13" key="1">
    <citation type="submission" date="2024-01" db="EMBL/GenBank/DDBJ databases">
        <title>A draft genome for the cacao thread blight pathogen Marasmiellus scandens.</title>
        <authorList>
            <person name="Baruah I.K."/>
            <person name="Leung J."/>
            <person name="Bukari Y."/>
            <person name="Amoako-Attah I."/>
            <person name="Meinhardt L.W."/>
            <person name="Bailey B.A."/>
            <person name="Cohen S.P."/>
        </authorList>
    </citation>
    <scope>NUCLEOTIDE SEQUENCE [LARGE SCALE GENOMIC DNA]</scope>
    <source>
        <strain evidence="12 13">GH-19</strain>
    </source>
</reference>
<dbReference type="Proteomes" id="UP001498398">
    <property type="component" value="Unassembled WGS sequence"/>
</dbReference>
<evidence type="ECO:0000313" key="12">
    <source>
        <dbReference type="EMBL" id="KAK7461918.1"/>
    </source>
</evidence>
<sequence>MRTSLILAALSSLALRVSANCIYGTHLHRRAEDGQVPISEFGYSGTKGPVNWAGLSAENSACATSKVQSPIVLDDSVSFASEAPEVSIANVEEAEFENLGSTIEVVVNGTTKVAGTEFALKQFHLHTPSEHRINDEYFPLEMHMVHEAEDGSIAVIAVPFQLTEDGSTTELLSAVIENLGDIETPGTATKTGALDFTQLIDAIQTTPLFQYSGSLTTPPCAEGLTFLVVSEPLALNVATFNSIKRVVKFNARYSQNTLGDTNLLELSTDNVNVLNKVLVSSEVNSNVSCNAEPINNEVASTTVHESTSTTSSSAHESTSASESTSAMAHEATSNESSSAAAHESTSSSESSSTESAASHESTSKPSHTFQTSTTVILTPEQACSRFGICSAKFGHSSKRGLFDWFGF</sequence>
<evidence type="ECO:0000313" key="13">
    <source>
        <dbReference type="Proteomes" id="UP001498398"/>
    </source>
</evidence>
<keyword evidence="6 9" id="KW-0862">Zinc</keyword>
<keyword evidence="7 9" id="KW-0456">Lyase</keyword>
<comment type="catalytic activity">
    <reaction evidence="8 9">
        <text>hydrogencarbonate + H(+) = CO2 + H2O</text>
        <dbReference type="Rhea" id="RHEA:10748"/>
        <dbReference type="ChEBI" id="CHEBI:15377"/>
        <dbReference type="ChEBI" id="CHEBI:15378"/>
        <dbReference type="ChEBI" id="CHEBI:16526"/>
        <dbReference type="ChEBI" id="CHEBI:17544"/>
        <dbReference type="EC" id="4.2.1.1"/>
    </reaction>
</comment>